<evidence type="ECO:0000313" key="3">
    <source>
        <dbReference type="Proteomes" id="UP001151760"/>
    </source>
</evidence>
<protein>
    <recommendedName>
        <fullName evidence="4">DUF4219 domain-containing protein</fullName>
    </recommendedName>
</protein>
<feature type="compositionally biased region" description="Polar residues" evidence="1">
    <location>
        <begin position="303"/>
        <end position="317"/>
    </location>
</feature>
<name>A0ABQ4Y709_9ASTR</name>
<reference evidence="2" key="2">
    <citation type="submission" date="2022-01" db="EMBL/GenBank/DDBJ databases">
        <authorList>
            <person name="Yamashiro T."/>
            <person name="Shiraishi A."/>
            <person name="Satake H."/>
            <person name="Nakayama K."/>
        </authorList>
    </citation>
    <scope>NUCLEOTIDE SEQUENCE</scope>
</reference>
<proteinExistence type="predicted"/>
<feature type="region of interest" description="Disordered" evidence="1">
    <location>
        <begin position="303"/>
        <end position="325"/>
    </location>
</feature>
<sequence length="659" mass="76678">MFMANLTSEDPIYDEAGTSYDSNNPFEVQDHDTFVDHMNEYHEVHEMQNDVQHNYVVDSDADYTSDSNIIPYDQYVEDNEEHVVQCNASSVRNDALMSILDEMHEQGVQSRLANKPDMIMNDSVTSELARYKELVGEYEKRAKFELTDRERKIDEQMRIIISDRNRKETSLKSELHSAQILLSSTVDHYKSKTKEVTLLKKDFKQKEDKFLEEFLDLKKLKDKIEDKFPNRITSKESVETVREIVEEARVVKPLDSSLNYACRYTKLSQELLECVIGTCPKGFNERDNKAPSTPVPRKKQVTFRVNDSTEASGSKPRSNTKKNRILPAKKEVEVRLRTNKSVWTKVNPVDSSTSSKRVVINSNSESVCKTCNKRVNSTIFHMNLNRSMESEKYLEGQSMQRPPLFESDGFIYWKNRFETYVKSKDLDLWHVITDGDFPPIQFNPETKKDEIVFFHKQNDDLKKKLAKNNEAKMIFLFNNKEPIPDCPEGEESIDNAFAKFNTIITSLKTLDEGFSRKNYVRKILKALHPKWRIKVTAIEESKNLTTLSLDELIGNLKVYEEFIKKDSETVKSKREQSRSIALKARKESSDDNNSTSDSEDEEYAMAVRDFKKFFKRRGRFVRQPYEERNHSKEIKTKKMAKTKENALSVEIQIISSENV</sequence>
<comment type="caution">
    <text evidence="2">The sequence shown here is derived from an EMBL/GenBank/DDBJ whole genome shotgun (WGS) entry which is preliminary data.</text>
</comment>
<reference evidence="2" key="1">
    <citation type="journal article" date="2022" name="Int. J. Mol. Sci.">
        <title>Draft Genome of Tanacetum Coccineum: Genomic Comparison of Closely Related Tanacetum-Family Plants.</title>
        <authorList>
            <person name="Yamashiro T."/>
            <person name="Shiraishi A."/>
            <person name="Nakayama K."/>
            <person name="Satake H."/>
        </authorList>
    </citation>
    <scope>NUCLEOTIDE SEQUENCE</scope>
</reference>
<evidence type="ECO:0008006" key="4">
    <source>
        <dbReference type="Google" id="ProtNLM"/>
    </source>
</evidence>
<gene>
    <name evidence="2" type="ORF">Tco_0705957</name>
</gene>
<feature type="region of interest" description="Disordered" evidence="1">
    <location>
        <begin position="1"/>
        <end position="23"/>
    </location>
</feature>
<feature type="region of interest" description="Disordered" evidence="1">
    <location>
        <begin position="574"/>
        <end position="601"/>
    </location>
</feature>
<dbReference type="EMBL" id="BQNB010010131">
    <property type="protein sequence ID" value="GJS73116.1"/>
    <property type="molecule type" value="Genomic_DNA"/>
</dbReference>
<organism evidence="2 3">
    <name type="scientific">Tanacetum coccineum</name>
    <dbReference type="NCBI Taxonomy" id="301880"/>
    <lineage>
        <taxon>Eukaryota</taxon>
        <taxon>Viridiplantae</taxon>
        <taxon>Streptophyta</taxon>
        <taxon>Embryophyta</taxon>
        <taxon>Tracheophyta</taxon>
        <taxon>Spermatophyta</taxon>
        <taxon>Magnoliopsida</taxon>
        <taxon>eudicotyledons</taxon>
        <taxon>Gunneridae</taxon>
        <taxon>Pentapetalae</taxon>
        <taxon>asterids</taxon>
        <taxon>campanulids</taxon>
        <taxon>Asterales</taxon>
        <taxon>Asteraceae</taxon>
        <taxon>Asteroideae</taxon>
        <taxon>Anthemideae</taxon>
        <taxon>Anthemidinae</taxon>
        <taxon>Tanacetum</taxon>
    </lineage>
</organism>
<evidence type="ECO:0000256" key="1">
    <source>
        <dbReference type="SAM" id="MobiDB-lite"/>
    </source>
</evidence>
<evidence type="ECO:0000313" key="2">
    <source>
        <dbReference type="EMBL" id="GJS73116.1"/>
    </source>
</evidence>
<dbReference type="Proteomes" id="UP001151760">
    <property type="component" value="Unassembled WGS sequence"/>
</dbReference>
<dbReference type="Pfam" id="PF14223">
    <property type="entry name" value="Retrotran_gag_2"/>
    <property type="match status" value="1"/>
</dbReference>
<keyword evidence="3" id="KW-1185">Reference proteome</keyword>
<accession>A0ABQ4Y709</accession>